<dbReference type="InterPro" id="IPR020846">
    <property type="entry name" value="MFS_dom"/>
</dbReference>
<evidence type="ECO:0000313" key="8">
    <source>
        <dbReference type="Proteomes" id="UP000230233"/>
    </source>
</evidence>
<keyword evidence="3 5" id="KW-1133">Transmembrane helix</keyword>
<dbReference type="Gene3D" id="1.20.1250.20">
    <property type="entry name" value="MFS general substrate transporter like domains"/>
    <property type="match status" value="1"/>
</dbReference>
<dbReference type="Proteomes" id="UP000230233">
    <property type="component" value="Chromosome X"/>
</dbReference>
<feature type="transmembrane region" description="Helical" evidence="5">
    <location>
        <begin position="455"/>
        <end position="475"/>
    </location>
</feature>
<organism evidence="7 8">
    <name type="scientific">Caenorhabditis nigoni</name>
    <dbReference type="NCBI Taxonomy" id="1611254"/>
    <lineage>
        <taxon>Eukaryota</taxon>
        <taxon>Metazoa</taxon>
        <taxon>Ecdysozoa</taxon>
        <taxon>Nematoda</taxon>
        <taxon>Chromadorea</taxon>
        <taxon>Rhabditida</taxon>
        <taxon>Rhabditina</taxon>
        <taxon>Rhabditomorpha</taxon>
        <taxon>Rhabditoidea</taxon>
        <taxon>Rhabditidae</taxon>
        <taxon>Peloderinae</taxon>
        <taxon>Caenorhabditis</taxon>
    </lineage>
</organism>
<feature type="transmembrane region" description="Helical" evidence="5">
    <location>
        <begin position="402"/>
        <end position="421"/>
    </location>
</feature>
<comment type="subcellular location">
    <subcellularLocation>
        <location evidence="1">Membrane</location>
        <topology evidence="1">Multi-pass membrane protein</topology>
    </subcellularLocation>
</comment>
<dbReference type="PANTHER" id="PTHR23503:SF115">
    <property type="entry name" value="MAJOR FACILITATOR SUPERFAMILY (MFS) PROFILE DOMAIN-CONTAINING PROTEIN"/>
    <property type="match status" value="1"/>
</dbReference>
<evidence type="ECO:0000256" key="1">
    <source>
        <dbReference type="ARBA" id="ARBA00004141"/>
    </source>
</evidence>
<feature type="transmembrane region" description="Helical" evidence="5">
    <location>
        <begin position="141"/>
        <end position="161"/>
    </location>
</feature>
<dbReference type="OrthoDB" id="4540492at2759"/>
<evidence type="ECO:0000256" key="3">
    <source>
        <dbReference type="ARBA" id="ARBA00022989"/>
    </source>
</evidence>
<feature type="transmembrane region" description="Helical" evidence="5">
    <location>
        <begin position="590"/>
        <end position="615"/>
    </location>
</feature>
<dbReference type="STRING" id="1611254.A0A2G5SRW9"/>
<dbReference type="PANTHER" id="PTHR23503">
    <property type="entry name" value="SOLUTE CARRIER FAMILY 2"/>
    <property type="match status" value="1"/>
</dbReference>
<keyword evidence="2 5" id="KW-0812">Transmembrane</keyword>
<evidence type="ECO:0000256" key="2">
    <source>
        <dbReference type="ARBA" id="ARBA00022692"/>
    </source>
</evidence>
<feature type="transmembrane region" description="Helical" evidence="5">
    <location>
        <begin position="363"/>
        <end position="382"/>
    </location>
</feature>
<comment type="caution">
    <text evidence="7">The sequence shown here is derived from an EMBL/GenBank/DDBJ whole genome shotgun (WGS) entry which is preliminary data.</text>
</comment>
<dbReference type="SUPFAM" id="SSF103473">
    <property type="entry name" value="MFS general substrate transporter"/>
    <property type="match status" value="1"/>
</dbReference>
<feature type="transmembrane region" description="Helical" evidence="5">
    <location>
        <begin position="428"/>
        <end position="449"/>
    </location>
</feature>
<gene>
    <name evidence="7" type="primary">Cni-slcf-2</name>
    <name evidence="7" type="synonym">Cnig_chr_X.g23860</name>
    <name evidence="7" type="ORF">B9Z55_023860</name>
</gene>
<keyword evidence="4 5" id="KW-0472">Membrane</keyword>
<dbReference type="EMBL" id="PDUG01000006">
    <property type="protein sequence ID" value="PIC17718.1"/>
    <property type="molecule type" value="Genomic_DNA"/>
</dbReference>
<evidence type="ECO:0000256" key="4">
    <source>
        <dbReference type="ARBA" id="ARBA00023136"/>
    </source>
</evidence>
<dbReference type="InterPro" id="IPR005828">
    <property type="entry name" value="MFS_sugar_transport-like"/>
</dbReference>
<dbReference type="InterPro" id="IPR036259">
    <property type="entry name" value="MFS_trans_sf"/>
</dbReference>
<feature type="transmembrane region" description="Helical" evidence="5">
    <location>
        <begin position="168"/>
        <end position="190"/>
    </location>
</feature>
<evidence type="ECO:0000313" key="7">
    <source>
        <dbReference type="EMBL" id="PIC17718.1"/>
    </source>
</evidence>
<dbReference type="GO" id="GO:0016020">
    <property type="term" value="C:membrane"/>
    <property type="evidence" value="ECO:0007669"/>
    <property type="project" value="UniProtKB-SubCell"/>
</dbReference>
<keyword evidence="8" id="KW-1185">Reference proteome</keyword>
<feature type="transmembrane region" description="Helical" evidence="5">
    <location>
        <begin position="93"/>
        <end position="110"/>
    </location>
</feature>
<name>A0A2G5SRW9_9PELO</name>
<sequence>MFALLTRGIPSLKKHRYLKEKYQNSSDGYESLLVSTSKEMDPSKVTRGVHIFVISNELEDLNSEDGKPKPPDVHIRMPRIVNTCPPGSSSLRLALVVLSIGAASHFLLFLDSVVDNLLPAAMPFFLSVYETKENANHAWEMLVSSRIYGLAIGCFIAVLLSHRHGRKLPVVVGTILDVIGVILTLLITYVPHGVTVATIGRLINGIGQGMVQTAGSVMLSELPPLNKRGTVLATLTMWACMGELGGMTISLDDFFGTPELWQWAMGFPLLVLLPALYIICHAPESPRYLFLENRENEARKAMSYYQSPADCKQSIEEILIEKQYTLQMVKEKIDENGNSSKKEKDTLWNTIIERLKDGKFTRALLIALFVQTFVHLDDWLWISYSTQIFENFGLSSGKAQTASLIMSLPQAVISVALLGCFDNFDRRTLLIVPTILSVIFGFLAIVFSSPGLSSLVPLFVIIPILATFDLSVAAISGESAYAIVPELFLANDKVLGSAIVGIVQNGFGGVLTNCLLTALTNHGISNVLVPFVAMNTIYAAVTYKWLPETNGKTPQEISRHFSPEFPGTDFYLYVKHKCSNIAAYLTAKPVLLNVISFIVQLVGCIFLLDFGVSIFKKIGA</sequence>
<protein>
    <recommendedName>
        <fullName evidence="6">Major facilitator superfamily (MFS) profile domain-containing protein</fullName>
    </recommendedName>
</protein>
<feature type="domain" description="Major facilitator superfamily (MFS) profile" evidence="6">
    <location>
        <begin position="97"/>
        <end position="550"/>
    </location>
</feature>
<dbReference type="AlphaFoldDB" id="A0A2G5SRW9"/>
<proteinExistence type="predicted"/>
<accession>A0A2G5SRW9</accession>
<evidence type="ECO:0000256" key="5">
    <source>
        <dbReference type="SAM" id="Phobius"/>
    </source>
</evidence>
<reference evidence="8" key="1">
    <citation type="submission" date="2017-10" db="EMBL/GenBank/DDBJ databases">
        <title>Rapid genome shrinkage in a self-fertile nematode reveals novel sperm competition proteins.</title>
        <authorList>
            <person name="Yin D."/>
            <person name="Schwarz E.M."/>
            <person name="Thomas C.G."/>
            <person name="Felde R.L."/>
            <person name="Korf I.F."/>
            <person name="Cutter A.D."/>
            <person name="Schartner C.M."/>
            <person name="Ralston E.J."/>
            <person name="Meyer B.J."/>
            <person name="Haag E.S."/>
        </authorList>
    </citation>
    <scope>NUCLEOTIDE SEQUENCE [LARGE SCALE GENOMIC DNA]</scope>
    <source>
        <strain evidence="8">JU1422</strain>
    </source>
</reference>
<dbReference type="PROSITE" id="PS50850">
    <property type="entry name" value="MFS"/>
    <property type="match status" value="1"/>
</dbReference>
<feature type="transmembrane region" description="Helical" evidence="5">
    <location>
        <begin position="261"/>
        <end position="280"/>
    </location>
</feature>
<dbReference type="InterPro" id="IPR045263">
    <property type="entry name" value="GLUT"/>
</dbReference>
<dbReference type="GO" id="GO:0015149">
    <property type="term" value="F:hexose transmembrane transporter activity"/>
    <property type="evidence" value="ECO:0007669"/>
    <property type="project" value="TreeGrafter"/>
</dbReference>
<dbReference type="Pfam" id="PF00083">
    <property type="entry name" value="Sugar_tr"/>
    <property type="match status" value="1"/>
</dbReference>
<evidence type="ECO:0000259" key="6">
    <source>
        <dbReference type="PROSITE" id="PS50850"/>
    </source>
</evidence>